<dbReference type="CDD" id="cd00093">
    <property type="entry name" value="HTH_XRE"/>
    <property type="match status" value="1"/>
</dbReference>
<feature type="domain" description="HTH cro/C1-type" evidence="1">
    <location>
        <begin position="11"/>
        <end position="66"/>
    </location>
</feature>
<dbReference type="PROSITE" id="PS50943">
    <property type="entry name" value="HTH_CROC1"/>
    <property type="match status" value="1"/>
</dbReference>
<dbReference type="SMART" id="SM00530">
    <property type="entry name" value="HTH_XRE"/>
    <property type="match status" value="1"/>
</dbReference>
<evidence type="ECO:0000313" key="2">
    <source>
        <dbReference type="EMBL" id="TYC47987.1"/>
    </source>
</evidence>
<dbReference type="Gene3D" id="1.10.260.40">
    <property type="entry name" value="lambda repressor-like DNA-binding domains"/>
    <property type="match status" value="1"/>
</dbReference>
<dbReference type="AlphaFoldDB" id="A0A6C2C2F1"/>
<dbReference type="SUPFAM" id="SSF47413">
    <property type="entry name" value="lambda repressor-like DNA-binding domains"/>
    <property type="match status" value="1"/>
</dbReference>
<accession>A0A6C2C2F1</accession>
<comment type="caution">
    <text evidence="2">The sequence shown here is derived from an EMBL/GenBank/DDBJ whole genome shotgun (WGS) entry which is preliminary data.</text>
</comment>
<dbReference type="EMBL" id="SDGZ01000025">
    <property type="protein sequence ID" value="TYC47987.1"/>
    <property type="molecule type" value="Genomic_DNA"/>
</dbReference>
<sequence length="85" mass="9867">MVKDKSLANALKSWRMERQFSVQAAADYAQMKRQTFARFENRSGGEPSSENMLRMAKILDVDPEEILRLAKFDKQCRAKQKDQQA</sequence>
<dbReference type="InterPro" id="IPR010982">
    <property type="entry name" value="Lambda_DNA-bd_dom_sf"/>
</dbReference>
<evidence type="ECO:0000259" key="1">
    <source>
        <dbReference type="PROSITE" id="PS50943"/>
    </source>
</evidence>
<protein>
    <submittedName>
        <fullName evidence="2">XRE family transcriptional regulator</fullName>
    </submittedName>
</protein>
<reference evidence="2 3" key="1">
    <citation type="submission" date="2019-01" db="EMBL/GenBank/DDBJ databases">
        <title>Weissella sp. nov., a novel lactic acid bacterium isolated from animal feces.</title>
        <authorList>
            <person name="Wang L.-T."/>
        </authorList>
    </citation>
    <scope>NUCLEOTIDE SEQUENCE [LARGE SCALE GENOMIC DNA]</scope>
    <source>
        <strain evidence="2 3">8H-2</strain>
    </source>
</reference>
<keyword evidence="3" id="KW-1185">Reference proteome</keyword>
<gene>
    <name evidence="2" type="ORF">ESZ50_10175</name>
</gene>
<dbReference type="Proteomes" id="UP000371977">
    <property type="component" value="Unassembled WGS sequence"/>
</dbReference>
<name>A0A6C2C2F1_9LACO</name>
<dbReference type="InterPro" id="IPR001387">
    <property type="entry name" value="Cro/C1-type_HTH"/>
</dbReference>
<evidence type="ECO:0000313" key="3">
    <source>
        <dbReference type="Proteomes" id="UP000371977"/>
    </source>
</evidence>
<dbReference type="GO" id="GO:0003677">
    <property type="term" value="F:DNA binding"/>
    <property type="evidence" value="ECO:0007669"/>
    <property type="project" value="InterPro"/>
</dbReference>
<proteinExistence type="predicted"/>
<dbReference type="RefSeq" id="WP_148623647.1">
    <property type="nucleotide sequence ID" value="NZ_SDGZ01000025.1"/>
</dbReference>
<dbReference type="Pfam" id="PF13560">
    <property type="entry name" value="HTH_31"/>
    <property type="match status" value="1"/>
</dbReference>
<organism evidence="2 3">
    <name type="scientific">Weissella muntiaci</name>
    <dbReference type="NCBI Taxonomy" id="2508881"/>
    <lineage>
        <taxon>Bacteria</taxon>
        <taxon>Bacillati</taxon>
        <taxon>Bacillota</taxon>
        <taxon>Bacilli</taxon>
        <taxon>Lactobacillales</taxon>
        <taxon>Lactobacillaceae</taxon>
        <taxon>Weissella</taxon>
    </lineage>
</organism>